<keyword evidence="1" id="KW-0812">Transmembrane</keyword>
<protein>
    <submittedName>
        <fullName evidence="3">Probable ATP-dependent RNA helicase DDX46 (inferred by orthology to a zebrafish protein)</fullName>
    </submittedName>
</protein>
<feature type="transmembrane region" description="Helical" evidence="1">
    <location>
        <begin position="87"/>
        <end position="109"/>
    </location>
</feature>
<evidence type="ECO:0000256" key="1">
    <source>
        <dbReference type="SAM" id="Phobius"/>
    </source>
</evidence>
<keyword evidence="1" id="KW-0472">Membrane</keyword>
<accession>A0A0K0F4T1</accession>
<keyword evidence="2" id="KW-1185">Reference proteome</keyword>
<evidence type="ECO:0000313" key="2">
    <source>
        <dbReference type="Proteomes" id="UP000035680"/>
    </source>
</evidence>
<name>A0A0K0F4T1_STRVS</name>
<reference evidence="2" key="1">
    <citation type="submission" date="2014-07" db="EMBL/GenBank/DDBJ databases">
        <authorList>
            <person name="Martin A.A"/>
            <person name="De Silva N."/>
        </authorList>
    </citation>
    <scope>NUCLEOTIDE SEQUENCE</scope>
</reference>
<dbReference type="Proteomes" id="UP000035680">
    <property type="component" value="Unassembled WGS sequence"/>
</dbReference>
<sequence>MGDSKEEINNVLSSSKRQIATRVTMSQIPMCTGIGCGHANEITFNIRQPPTEAMNDTKSAMINETSQFTSNAPQNNMRSSGRMPCRLLLHNLKIDFEIILVEIILLLTVPDMFS</sequence>
<proteinExistence type="predicted"/>
<evidence type="ECO:0000313" key="3">
    <source>
        <dbReference type="WBParaSite" id="SVE_0382100.1"/>
    </source>
</evidence>
<dbReference type="WBParaSite" id="SVE_0382100.1">
    <property type="protein sequence ID" value="SVE_0382100.1"/>
    <property type="gene ID" value="SVE_0382100"/>
</dbReference>
<keyword evidence="1" id="KW-1133">Transmembrane helix</keyword>
<reference evidence="3" key="2">
    <citation type="submission" date="2015-08" db="UniProtKB">
        <authorList>
            <consortium name="WormBaseParasite"/>
        </authorList>
    </citation>
    <scope>IDENTIFICATION</scope>
</reference>
<organism evidence="2 3">
    <name type="scientific">Strongyloides venezuelensis</name>
    <name type="common">Threadworm</name>
    <dbReference type="NCBI Taxonomy" id="75913"/>
    <lineage>
        <taxon>Eukaryota</taxon>
        <taxon>Metazoa</taxon>
        <taxon>Ecdysozoa</taxon>
        <taxon>Nematoda</taxon>
        <taxon>Chromadorea</taxon>
        <taxon>Rhabditida</taxon>
        <taxon>Tylenchina</taxon>
        <taxon>Panagrolaimomorpha</taxon>
        <taxon>Strongyloidoidea</taxon>
        <taxon>Strongyloididae</taxon>
        <taxon>Strongyloides</taxon>
    </lineage>
</organism>
<dbReference type="AlphaFoldDB" id="A0A0K0F4T1"/>